<name>A0A9X3Z2S6_9BACL</name>
<accession>A0A9X3Z2S6</accession>
<keyword evidence="2" id="KW-1185">Reference proteome</keyword>
<dbReference type="Proteomes" id="UP001151071">
    <property type="component" value="Unassembled WGS sequence"/>
</dbReference>
<protein>
    <submittedName>
        <fullName evidence="1">SLAP domain-containing protein</fullName>
    </submittedName>
</protein>
<dbReference type="RefSeq" id="WP_271139779.1">
    <property type="nucleotide sequence ID" value="NZ_JAPYYP010000006.1"/>
</dbReference>
<reference evidence="1" key="1">
    <citation type="submission" date="2022-12" db="EMBL/GenBank/DDBJ databases">
        <title>Draft genome sequence of the thermophilic strain Brevibacillus thermoruber HT42, isolated from Los Humeros, Puebla, Mexico, with biotechnological potential.</title>
        <authorList>
            <person name="Lara Sanchez J."/>
            <person name="Solis Palacios R."/>
            <person name="Bustos Baena A.S."/>
            <person name="Ruz Baez A.E."/>
            <person name="Espinosa Luna G."/>
            <person name="Oliart Ros R.M."/>
        </authorList>
    </citation>
    <scope>NUCLEOTIDE SEQUENCE</scope>
    <source>
        <strain evidence="1">HT42</strain>
    </source>
</reference>
<sequence>MFSFFKNWLNKEQGKTRSVEELKKDIQEDAAVDFAELSEQEAEVEAGEAVPAAEDRNQKVRTDLSLHPAWEQQLDNEKKYTLRFLQAQLPDVPAGSISVTGFSLIPNPEGLTVAMFVRNGLDRPVRFKDITLAIYLDDKPFARQRVDLSGMGSIPPRSSRPWEVFFPEGTYLHENFSFTRWKVMMKAQANPYVWPNHLDLDPQMEARMTERQKDRLELLIHSLPPIEAESVEATGFDIGWTKKGELVVAVLFRNGLPVDYRPDQLKITVSDTEGDVVATGVIDGSSIRVRPGTSRPWLFVFPANAVKKPNASLKRWVLEVT</sequence>
<gene>
    <name evidence="1" type="ORF">O3V59_06950</name>
</gene>
<dbReference type="EMBL" id="JAPYYP010000006">
    <property type="protein sequence ID" value="MDA5108091.1"/>
    <property type="molecule type" value="Genomic_DNA"/>
</dbReference>
<proteinExistence type="predicted"/>
<dbReference type="AlphaFoldDB" id="A0A9X3Z2S6"/>
<evidence type="ECO:0000313" key="2">
    <source>
        <dbReference type="Proteomes" id="UP001151071"/>
    </source>
</evidence>
<dbReference type="NCBIfam" id="TIGR04398">
    <property type="entry name" value="SLAP_DUP"/>
    <property type="match status" value="2"/>
</dbReference>
<dbReference type="InterPro" id="IPR030910">
    <property type="entry name" value="SLAP_dom"/>
</dbReference>
<organism evidence="1 2">
    <name type="scientific">Brevibacillus thermoruber</name>
    <dbReference type="NCBI Taxonomy" id="33942"/>
    <lineage>
        <taxon>Bacteria</taxon>
        <taxon>Bacillati</taxon>
        <taxon>Bacillota</taxon>
        <taxon>Bacilli</taxon>
        <taxon>Bacillales</taxon>
        <taxon>Paenibacillaceae</taxon>
        <taxon>Brevibacillus</taxon>
    </lineage>
</organism>
<comment type="caution">
    <text evidence="1">The sequence shown here is derived from an EMBL/GenBank/DDBJ whole genome shotgun (WGS) entry which is preliminary data.</text>
</comment>
<evidence type="ECO:0000313" key="1">
    <source>
        <dbReference type="EMBL" id="MDA5108091.1"/>
    </source>
</evidence>